<gene>
    <name evidence="3" type="ORF">Prubr_11200</name>
</gene>
<proteinExistence type="predicted"/>
<name>A0A810MVT3_9ACTN</name>
<keyword evidence="4" id="KW-1185">Reference proteome</keyword>
<sequence length="493" mass="54518">MTTHDSRQLIHPRLLSWADVDPARHPFDADEALHVVRSLAPPVPPPLVWAGYELVGKDEADKWRETVTHALATRYGRWACGWCWGTGEGDHDGGPVDGWCCASDSISSPDETLALVAASLVDWRGWLEDLAERFERFRPLLDSAQPDDLVVGWEVAVGQLVTATVDRTRGESGWYNHCEQVLTWFLTFAGLPPEQHSTLITHAIGGRFHSWVEPSVTEVADVAGRLAQEVVAHGPADPFSRGRQPGDDWPDTWPQDWPSPRATNLPSWARQSRRRKDSPPDDDLSAWHRIRERVDWRTASGPVSGPVRGDRDGIAEYVAQRVDGGTELSAALAEVRQEAVDGGPLTFARLARWQRTVLGVPEAKFRTSPASAKGGRERYYWRSDLPELFEQCLAEATDDEPPLPSRAARVYLDVAFFHPFDDGNARAAMLALYYVLAREGVVLDRATPLLMTVRQAHDALGAAGLAGLTGKLIGATRDRARTSHPPDVDNPSR</sequence>
<accession>A0A810MVT3</accession>
<dbReference type="EMBL" id="AP023359">
    <property type="protein sequence ID" value="BCJ64099.1"/>
    <property type="molecule type" value="Genomic_DNA"/>
</dbReference>
<dbReference type="Proteomes" id="UP000680866">
    <property type="component" value="Chromosome"/>
</dbReference>
<feature type="region of interest" description="Disordered" evidence="1">
    <location>
        <begin position="233"/>
        <end position="286"/>
    </location>
</feature>
<evidence type="ECO:0000313" key="3">
    <source>
        <dbReference type="EMBL" id="BCJ64099.1"/>
    </source>
</evidence>
<protein>
    <recommendedName>
        <fullName evidence="2">Fido domain-containing protein</fullName>
    </recommendedName>
</protein>
<evidence type="ECO:0000313" key="4">
    <source>
        <dbReference type="Proteomes" id="UP000680866"/>
    </source>
</evidence>
<dbReference type="AlphaFoldDB" id="A0A810MVT3"/>
<dbReference type="InterPro" id="IPR036597">
    <property type="entry name" value="Fido-like_dom_sf"/>
</dbReference>
<dbReference type="Gene3D" id="1.10.3290.10">
    <property type="entry name" value="Fido-like domain"/>
    <property type="match status" value="1"/>
</dbReference>
<dbReference type="Pfam" id="PF02661">
    <property type="entry name" value="Fic"/>
    <property type="match status" value="1"/>
</dbReference>
<reference evidence="3" key="1">
    <citation type="submission" date="2020-08" db="EMBL/GenBank/DDBJ databases">
        <title>Whole genome shotgun sequence of Polymorphospora rubra NBRC 101157.</title>
        <authorList>
            <person name="Komaki H."/>
            <person name="Tamura T."/>
        </authorList>
    </citation>
    <scope>NUCLEOTIDE SEQUENCE</scope>
    <source>
        <strain evidence="3">NBRC 101157</strain>
    </source>
</reference>
<feature type="compositionally biased region" description="Low complexity" evidence="1">
    <location>
        <begin position="251"/>
        <end position="260"/>
    </location>
</feature>
<evidence type="ECO:0000256" key="1">
    <source>
        <dbReference type="SAM" id="MobiDB-lite"/>
    </source>
</evidence>
<evidence type="ECO:0000259" key="2">
    <source>
        <dbReference type="PROSITE" id="PS51459"/>
    </source>
</evidence>
<organism evidence="3 4">
    <name type="scientific">Polymorphospora rubra</name>
    <dbReference type="NCBI Taxonomy" id="338584"/>
    <lineage>
        <taxon>Bacteria</taxon>
        <taxon>Bacillati</taxon>
        <taxon>Actinomycetota</taxon>
        <taxon>Actinomycetes</taxon>
        <taxon>Micromonosporales</taxon>
        <taxon>Micromonosporaceae</taxon>
        <taxon>Polymorphospora</taxon>
    </lineage>
</organism>
<feature type="domain" description="Fido" evidence="2">
    <location>
        <begin position="345"/>
        <end position="478"/>
    </location>
</feature>
<dbReference type="PROSITE" id="PS51459">
    <property type="entry name" value="FIDO"/>
    <property type="match status" value="1"/>
</dbReference>
<dbReference type="KEGG" id="pry:Prubr_11200"/>
<dbReference type="SUPFAM" id="SSF140931">
    <property type="entry name" value="Fic-like"/>
    <property type="match status" value="1"/>
</dbReference>
<dbReference type="RefSeq" id="WP_212822245.1">
    <property type="nucleotide sequence ID" value="NZ_AP023359.1"/>
</dbReference>
<dbReference type="InterPro" id="IPR003812">
    <property type="entry name" value="Fido"/>
</dbReference>